<dbReference type="GeneID" id="81356016"/>
<dbReference type="OrthoDB" id="4342814at2759"/>
<dbReference type="EMBL" id="JAPQKI010000004">
    <property type="protein sequence ID" value="KAJ5104014.1"/>
    <property type="molecule type" value="Genomic_DNA"/>
</dbReference>
<keyword evidence="3" id="KW-1185">Reference proteome</keyword>
<evidence type="ECO:0000313" key="3">
    <source>
        <dbReference type="Proteomes" id="UP001149074"/>
    </source>
</evidence>
<comment type="caution">
    <text evidence="2">The sequence shown here is derived from an EMBL/GenBank/DDBJ whole genome shotgun (WGS) entry which is preliminary data.</text>
</comment>
<dbReference type="RefSeq" id="XP_056477394.1">
    <property type="nucleotide sequence ID" value="XM_056617037.1"/>
</dbReference>
<evidence type="ECO:0000313" key="2">
    <source>
        <dbReference type="EMBL" id="KAJ5104014.1"/>
    </source>
</evidence>
<sequence>MAPSTFFLYEETTSFSYHSEGKEYSQMQYEGPTIQNIPRTLELSEDSNQYKIFLLGGLNRDAMSVIDNPSLVALYDAYYREHVATIIVRPRYDDLPSTTQAPSSVESLQERRSRSGVGELENPTLNPTPSAFPPLVGDVLRPVNDFLDFWELLKQVSNDRKVHLKMIFEAYSYLENNAQIFMQDLMKNLKSVKPRFKSDCSPYYLGAPYFSEEKYIADILATPLYPSTTLKKRLDEIRGWSYCLSLSYA</sequence>
<gene>
    <name evidence="2" type="ORF">N7532_004543</name>
</gene>
<organism evidence="2 3">
    <name type="scientific">Penicillium argentinense</name>
    <dbReference type="NCBI Taxonomy" id="1131581"/>
    <lineage>
        <taxon>Eukaryota</taxon>
        <taxon>Fungi</taxon>
        <taxon>Dikarya</taxon>
        <taxon>Ascomycota</taxon>
        <taxon>Pezizomycotina</taxon>
        <taxon>Eurotiomycetes</taxon>
        <taxon>Eurotiomycetidae</taxon>
        <taxon>Eurotiales</taxon>
        <taxon>Aspergillaceae</taxon>
        <taxon>Penicillium</taxon>
    </lineage>
</organism>
<name>A0A9W9FPN8_9EURO</name>
<feature type="region of interest" description="Disordered" evidence="1">
    <location>
        <begin position="95"/>
        <end position="124"/>
    </location>
</feature>
<accession>A0A9W9FPN8</accession>
<reference evidence="2" key="2">
    <citation type="journal article" date="2023" name="IMA Fungus">
        <title>Comparative genomic study of the Penicillium genus elucidates a diverse pangenome and 15 lateral gene transfer events.</title>
        <authorList>
            <person name="Petersen C."/>
            <person name="Sorensen T."/>
            <person name="Nielsen M.R."/>
            <person name="Sondergaard T.E."/>
            <person name="Sorensen J.L."/>
            <person name="Fitzpatrick D.A."/>
            <person name="Frisvad J.C."/>
            <person name="Nielsen K.L."/>
        </authorList>
    </citation>
    <scope>NUCLEOTIDE SEQUENCE</scope>
    <source>
        <strain evidence="2">IBT 30761</strain>
    </source>
</reference>
<dbReference type="AlphaFoldDB" id="A0A9W9FPN8"/>
<feature type="compositionally biased region" description="Polar residues" evidence="1">
    <location>
        <begin position="96"/>
        <end position="107"/>
    </location>
</feature>
<reference evidence="2" key="1">
    <citation type="submission" date="2022-11" db="EMBL/GenBank/DDBJ databases">
        <authorList>
            <person name="Petersen C."/>
        </authorList>
    </citation>
    <scope>NUCLEOTIDE SEQUENCE</scope>
    <source>
        <strain evidence="2">IBT 30761</strain>
    </source>
</reference>
<proteinExistence type="predicted"/>
<dbReference type="Proteomes" id="UP001149074">
    <property type="component" value="Unassembled WGS sequence"/>
</dbReference>
<protein>
    <submittedName>
        <fullName evidence="2">Uncharacterized protein</fullName>
    </submittedName>
</protein>
<evidence type="ECO:0000256" key="1">
    <source>
        <dbReference type="SAM" id="MobiDB-lite"/>
    </source>
</evidence>